<comment type="subcellular location">
    <subcellularLocation>
        <location evidence="1">Cell membrane</location>
        <topology evidence="1">Multi-pass membrane protein</topology>
    </subcellularLocation>
</comment>
<accession>A0A317FWC6</accession>
<reference evidence="7 8" key="1">
    <citation type="submission" date="2017-09" db="EMBL/GenBank/DDBJ databases">
        <title>High-quality draft genome sequence of Butyrivibrio fibrisolvens INBov1, isolated from cow rumen.</title>
        <authorList>
            <person name="Rodriguez Hernaez J."/>
            <person name="Rivarola M."/>
            <person name="Paniego N."/>
            <person name="Cravero S."/>
            <person name="Ceron Cucchi M."/>
            <person name="Martinez M.C."/>
        </authorList>
    </citation>
    <scope>NUCLEOTIDE SEQUENCE [LARGE SCALE GENOMIC DNA]</scope>
    <source>
        <strain evidence="7 8">INBov1</strain>
        <plasmid evidence="8">pinbov266</plasmid>
    </source>
</reference>
<evidence type="ECO:0000256" key="6">
    <source>
        <dbReference type="SAM" id="Phobius"/>
    </source>
</evidence>
<keyword evidence="8" id="KW-1185">Reference proteome</keyword>
<feature type="transmembrane region" description="Helical" evidence="6">
    <location>
        <begin position="207"/>
        <end position="224"/>
    </location>
</feature>
<evidence type="ECO:0000313" key="7">
    <source>
        <dbReference type="EMBL" id="PWT25985.1"/>
    </source>
</evidence>
<evidence type="ECO:0000256" key="3">
    <source>
        <dbReference type="ARBA" id="ARBA00022692"/>
    </source>
</evidence>
<geneLocation type="plasmid" evidence="8">
    <name>pinbov266</name>
</geneLocation>
<keyword evidence="7" id="KW-0614">Plasmid</keyword>
<sequence length="464" mass="53522">MERGLKSGIITVLIANIINVFFGLATNFLLPKYLSVESYAGIKTFQLYVSYVGLLHLGYVDGMYLKYGGRDLTYKLTEDFSVNFSTMHIFQLAFSFILAIVAFASGDLILGLFIVSAFPQNLNNYFKYLYQATGEFKLYGRAMNLSSFSIFAVNTILLVFKQDVDSVYIISYVIVYYLIWIILEVNFRRKHYIPKTKLFDLKELSEIVRSGFLLTLGNIASMLLTSMDRWFVKFLMDTVAFAHYSFAVSVENFLNLAITPVTTTLYNYFCREQDNAKHKTILQYVLVFATVLPAAAFPVKFILEVYLDKYIESSMVIFILFSAQMFYVIIRSIYVNLYKVQKLQQRYFAKLSIIIVSGFLFNIICYQLSNMKESFAIGTLLAAILWYLITIPDFPKLQLGFKENIYLFSELALFLFVGIEFRAVWGLIIYCILTFILLLILMKGTMKNILAVVLTYVSRRDRLV</sequence>
<dbReference type="Proteomes" id="UP000245488">
    <property type="component" value="Plasmid pINBov266"/>
</dbReference>
<dbReference type="RefSeq" id="WP_110074497.1">
    <property type="nucleotide sequence ID" value="NZ_CM009897.1"/>
</dbReference>
<evidence type="ECO:0008006" key="9">
    <source>
        <dbReference type="Google" id="ProtNLM"/>
    </source>
</evidence>
<dbReference type="AlphaFoldDB" id="A0A317FWC6"/>
<evidence type="ECO:0000256" key="2">
    <source>
        <dbReference type="ARBA" id="ARBA00022475"/>
    </source>
</evidence>
<gene>
    <name evidence="7" type="ORF">CPT75_00960</name>
</gene>
<evidence type="ECO:0000256" key="4">
    <source>
        <dbReference type="ARBA" id="ARBA00022989"/>
    </source>
</evidence>
<evidence type="ECO:0000256" key="1">
    <source>
        <dbReference type="ARBA" id="ARBA00004651"/>
    </source>
</evidence>
<keyword evidence="2" id="KW-1003">Cell membrane</keyword>
<feature type="transmembrane region" description="Helical" evidence="6">
    <location>
        <begin position="404"/>
        <end position="421"/>
    </location>
</feature>
<feature type="transmembrane region" description="Helical" evidence="6">
    <location>
        <begin position="375"/>
        <end position="392"/>
    </location>
</feature>
<dbReference type="PANTHER" id="PTHR30250">
    <property type="entry name" value="PST FAMILY PREDICTED COLANIC ACID TRANSPORTER"/>
    <property type="match status" value="1"/>
</dbReference>
<feature type="transmembrane region" description="Helical" evidence="6">
    <location>
        <begin position="138"/>
        <end position="160"/>
    </location>
</feature>
<feature type="transmembrane region" description="Helical" evidence="6">
    <location>
        <begin position="7"/>
        <end position="30"/>
    </location>
</feature>
<comment type="caution">
    <text evidence="7">The sequence shown here is derived from an EMBL/GenBank/DDBJ whole genome shotgun (WGS) entry which is preliminary data.</text>
</comment>
<feature type="transmembrane region" description="Helical" evidence="6">
    <location>
        <begin position="244"/>
        <end position="269"/>
    </location>
</feature>
<keyword evidence="5 6" id="KW-0472">Membrane</keyword>
<evidence type="ECO:0000256" key="5">
    <source>
        <dbReference type="ARBA" id="ARBA00023136"/>
    </source>
</evidence>
<feature type="transmembrane region" description="Helical" evidence="6">
    <location>
        <begin position="347"/>
        <end position="369"/>
    </location>
</feature>
<feature type="transmembrane region" description="Helical" evidence="6">
    <location>
        <begin position="281"/>
        <end position="303"/>
    </location>
</feature>
<feature type="transmembrane region" description="Helical" evidence="6">
    <location>
        <begin position="315"/>
        <end position="335"/>
    </location>
</feature>
<organism evidence="7 8">
    <name type="scientific">Butyrivibrio fibrisolvens</name>
    <dbReference type="NCBI Taxonomy" id="831"/>
    <lineage>
        <taxon>Bacteria</taxon>
        <taxon>Bacillati</taxon>
        <taxon>Bacillota</taxon>
        <taxon>Clostridia</taxon>
        <taxon>Lachnospirales</taxon>
        <taxon>Lachnospiraceae</taxon>
        <taxon>Butyrivibrio</taxon>
    </lineage>
</organism>
<dbReference type="InterPro" id="IPR050833">
    <property type="entry name" value="Poly_Biosynth_Transport"/>
</dbReference>
<proteinExistence type="predicted"/>
<evidence type="ECO:0000313" key="8">
    <source>
        <dbReference type="Proteomes" id="UP000245488"/>
    </source>
</evidence>
<keyword evidence="3 6" id="KW-0812">Transmembrane</keyword>
<feature type="transmembrane region" description="Helical" evidence="6">
    <location>
        <begin position="89"/>
        <end position="118"/>
    </location>
</feature>
<keyword evidence="4 6" id="KW-1133">Transmembrane helix</keyword>
<dbReference type="PANTHER" id="PTHR30250:SF11">
    <property type="entry name" value="O-ANTIGEN TRANSPORTER-RELATED"/>
    <property type="match status" value="1"/>
</dbReference>
<dbReference type="EMBL" id="NXNG01000002">
    <property type="protein sequence ID" value="PWT25985.1"/>
    <property type="molecule type" value="Genomic_DNA"/>
</dbReference>
<feature type="transmembrane region" description="Helical" evidence="6">
    <location>
        <begin position="166"/>
        <end position="187"/>
    </location>
</feature>
<dbReference type="GO" id="GO:0005886">
    <property type="term" value="C:plasma membrane"/>
    <property type="evidence" value="ECO:0007669"/>
    <property type="project" value="UniProtKB-SubCell"/>
</dbReference>
<protein>
    <recommendedName>
        <fullName evidence="9">Membrane protein involved in the export of O-antigen and teichoic acid</fullName>
    </recommendedName>
</protein>
<feature type="transmembrane region" description="Helical" evidence="6">
    <location>
        <begin position="427"/>
        <end position="457"/>
    </location>
</feature>
<name>A0A317FWC6_BUTFI</name>